<evidence type="ECO:0000256" key="10">
    <source>
        <dbReference type="ARBA" id="ARBA00022842"/>
    </source>
</evidence>
<proteinExistence type="inferred from homology"/>
<dbReference type="GO" id="GO:0005524">
    <property type="term" value="F:ATP binding"/>
    <property type="evidence" value="ECO:0007669"/>
    <property type="project" value="UniProtKB-KW"/>
</dbReference>
<dbReference type="SMART" id="SM01400">
    <property type="entry name" value="Pribosyltran_N"/>
    <property type="match status" value="1"/>
</dbReference>
<dbReference type="GO" id="GO:0006015">
    <property type="term" value="P:5-phosphoribose 1-diphosphate biosynthetic process"/>
    <property type="evidence" value="ECO:0007669"/>
    <property type="project" value="TreeGrafter"/>
</dbReference>
<comment type="catalytic activity">
    <reaction evidence="12">
        <text>D-ribose 5-phosphate + ATP = 5-phospho-alpha-D-ribose 1-diphosphate + AMP + H(+)</text>
        <dbReference type="Rhea" id="RHEA:15609"/>
        <dbReference type="ChEBI" id="CHEBI:15378"/>
        <dbReference type="ChEBI" id="CHEBI:30616"/>
        <dbReference type="ChEBI" id="CHEBI:58017"/>
        <dbReference type="ChEBI" id="CHEBI:78346"/>
        <dbReference type="ChEBI" id="CHEBI:456215"/>
        <dbReference type="EC" id="2.7.6.1"/>
    </reaction>
</comment>
<evidence type="ECO:0000256" key="11">
    <source>
        <dbReference type="ARBA" id="ARBA00029942"/>
    </source>
</evidence>
<evidence type="ECO:0000256" key="8">
    <source>
        <dbReference type="ARBA" id="ARBA00022777"/>
    </source>
</evidence>
<accession>A0A327X4U5</accession>
<dbReference type="GO" id="GO:0006164">
    <property type="term" value="P:purine nucleotide biosynthetic process"/>
    <property type="evidence" value="ECO:0007669"/>
    <property type="project" value="TreeGrafter"/>
</dbReference>
<dbReference type="Proteomes" id="UP000248790">
    <property type="component" value="Unassembled WGS sequence"/>
</dbReference>
<comment type="pathway">
    <text evidence="2">Metabolic intermediate biosynthesis; 5-phospho-alpha-D-ribose 1-diphosphate biosynthesis; 5-phospho-alpha-D-ribose 1-diphosphate from D-ribose 5-phosphate (route I): step 1/1.</text>
</comment>
<evidence type="ECO:0000256" key="15">
    <source>
        <dbReference type="ARBA" id="ARBA00069492"/>
    </source>
</evidence>
<gene>
    <name evidence="17" type="ORF">LX87_02086</name>
</gene>
<dbReference type="SUPFAM" id="SSF53271">
    <property type="entry name" value="PRTase-like"/>
    <property type="match status" value="1"/>
</dbReference>
<dbReference type="GO" id="GO:0005737">
    <property type="term" value="C:cytoplasm"/>
    <property type="evidence" value="ECO:0007669"/>
    <property type="project" value="TreeGrafter"/>
</dbReference>
<keyword evidence="8 17" id="KW-0418">Kinase</keyword>
<dbReference type="InterPro" id="IPR029057">
    <property type="entry name" value="PRTase-like"/>
</dbReference>
<dbReference type="InterPro" id="IPR000836">
    <property type="entry name" value="PRTase_dom"/>
</dbReference>
<comment type="caution">
    <text evidence="17">The sequence shown here is derived from an EMBL/GenBank/DDBJ whole genome shotgun (WGS) entry which is preliminary data.</text>
</comment>
<dbReference type="NCBIfam" id="TIGR01251">
    <property type="entry name" value="ribP_PPkin"/>
    <property type="match status" value="1"/>
</dbReference>
<evidence type="ECO:0000256" key="14">
    <source>
        <dbReference type="ARBA" id="ARBA00061444"/>
    </source>
</evidence>
<dbReference type="GO" id="GO:0002189">
    <property type="term" value="C:ribose phosphate diphosphokinase complex"/>
    <property type="evidence" value="ECO:0007669"/>
    <property type="project" value="TreeGrafter"/>
</dbReference>
<dbReference type="GO" id="GO:0009156">
    <property type="term" value="P:ribonucleoside monophosphate biosynthetic process"/>
    <property type="evidence" value="ECO:0007669"/>
    <property type="project" value="InterPro"/>
</dbReference>
<organism evidence="17 18">
    <name type="scientific">Larkinella arboricola</name>
    <dbReference type="NCBI Taxonomy" id="643671"/>
    <lineage>
        <taxon>Bacteria</taxon>
        <taxon>Pseudomonadati</taxon>
        <taxon>Bacteroidota</taxon>
        <taxon>Cytophagia</taxon>
        <taxon>Cytophagales</taxon>
        <taxon>Spirosomataceae</taxon>
        <taxon>Larkinella</taxon>
    </lineage>
</organism>
<dbReference type="EMBL" id="QLMC01000002">
    <property type="protein sequence ID" value="RAK00384.1"/>
    <property type="molecule type" value="Genomic_DNA"/>
</dbReference>
<dbReference type="CDD" id="cd06223">
    <property type="entry name" value="PRTases_typeI"/>
    <property type="match status" value="1"/>
</dbReference>
<comment type="cofactor">
    <cofactor evidence="1">
        <name>Mg(2+)</name>
        <dbReference type="ChEBI" id="CHEBI:18420"/>
    </cofactor>
</comment>
<dbReference type="InterPro" id="IPR000842">
    <property type="entry name" value="PRib_PP_synth_CS"/>
</dbReference>
<comment type="function">
    <text evidence="13">Involved in the biosynthesis of the central metabolite phospho-alpha-D-ribosyl-1-pyrophosphate (PRPP) via the transfer of pyrophosphoryl group from ATP to 1-hydroxyl of ribose-5-phosphate (Rib-5-P).</text>
</comment>
<evidence type="ECO:0000256" key="1">
    <source>
        <dbReference type="ARBA" id="ARBA00001946"/>
    </source>
</evidence>
<evidence type="ECO:0000256" key="4">
    <source>
        <dbReference type="ARBA" id="ARBA00022679"/>
    </source>
</evidence>
<dbReference type="NCBIfam" id="NF002320">
    <property type="entry name" value="PRK01259.1"/>
    <property type="match status" value="1"/>
</dbReference>
<dbReference type="GO" id="GO:0016301">
    <property type="term" value="F:kinase activity"/>
    <property type="evidence" value="ECO:0007669"/>
    <property type="project" value="UniProtKB-KW"/>
</dbReference>
<dbReference type="InterPro" id="IPR005946">
    <property type="entry name" value="Rib-P_diPkinase"/>
</dbReference>
<evidence type="ECO:0000259" key="16">
    <source>
        <dbReference type="Pfam" id="PF13793"/>
    </source>
</evidence>
<evidence type="ECO:0000313" key="18">
    <source>
        <dbReference type="Proteomes" id="UP000248790"/>
    </source>
</evidence>
<dbReference type="RefSeq" id="WP_111628129.1">
    <property type="nucleotide sequence ID" value="NZ_QLMC01000002.1"/>
</dbReference>
<evidence type="ECO:0000256" key="6">
    <source>
        <dbReference type="ARBA" id="ARBA00022727"/>
    </source>
</evidence>
<keyword evidence="7" id="KW-0547">Nucleotide-binding</keyword>
<dbReference type="EC" id="2.7.6.1" evidence="3"/>
<evidence type="ECO:0000313" key="17">
    <source>
        <dbReference type="EMBL" id="RAK00384.1"/>
    </source>
</evidence>
<reference evidence="17 18" key="1">
    <citation type="submission" date="2018-06" db="EMBL/GenBank/DDBJ databases">
        <title>Genomic Encyclopedia of Archaeal and Bacterial Type Strains, Phase II (KMG-II): from individual species to whole genera.</title>
        <authorList>
            <person name="Goeker M."/>
        </authorList>
    </citation>
    <scope>NUCLEOTIDE SEQUENCE [LARGE SCALE GENOMIC DNA]</scope>
    <source>
        <strain evidence="17 18">DSM 21851</strain>
    </source>
</reference>
<feature type="domain" description="Ribose-phosphate pyrophosphokinase N-terminal" evidence="16">
    <location>
        <begin position="7"/>
        <end position="122"/>
    </location>
</feature>
<keyword evidence="4" id="KW-0808">Transferase</keyword>
<dbReference type="FunFam" id="3.40.50.2020:FF:000002">
    <property type="entry name" value="Ribose-phosphate pyrophosphokinase"/>
    <property type="match status" value="1"/>
</dbReference>
<dbReference type="AlphaFoldDB" id="A0A327X4U5"/>
<dbReference type="PANTHER" id="PTHR10210">
    <property type="entry name" value="RIBOSE-PHOSPHATE DIPHOSPHOKINASE FAMILY MEMBER"/>
    <property type="match status" value="1"/>
</dbReference>
<dbReference type="PROSITE" id="PS00114">
    <property type="entry name" value="PRPP_SYNTHASE"/>
    <property type="match status" value="1"/>
</dbReference>
<dbReference type="Pfam" id="PF14572">
    <property type="entry name" value="Pribosyl_synth"/>
    <property type="match status" value="1"/>
</dbReference>
<dbReference type="OrthoDB" id="9777067at2"/>
<dbReference type="InterPro" id="IPR029099">
    <property type="entry name" value="Pribosyltran_N"/>
</dbReference>
<dbReference type="GO" id="GO:0004749">
    <property type="term" value="F:ribose phosphate diphosphokinase activity"/>
    <property type="evidence" value="ECO:0007669"/>
    <property type="project" value="UniProtKB-EC"/>
</dbReference>
<dbReference type="FunFam" id="3.40.50.2020:FF:000001">
    <property type="entry name" value="Ribose-phosphate pyrophosphokinase"/>
    <property type="match status" value="1"/>
</dbReference>
<name>A0A327X4U5_LARAB</name>
<keyword evidence="9" id="KW-0067">ATP-binding</keyword>
<evidence type="ECO:0000256" key="13">
    <source>
        <dbReference type="ARBA" id="ARBA00054914"/>
    </source>
</evidence>
<evidence type="ECO:0000256" key="5">
    <source>
        <dbReference type="ARBA" id="ARBA00022723"/>
    </source>
</evidence>
<protein>
    <recommendedName>
        <fullName evidence="15">Ribose-phosphate pyrophosphokinase</fullName>
        <ecNumber evidence="3">2.7.6.1</ecNumber>
    </recommendedName>
    <alternativeName>
        <fullName evidence="11">Phosphoribosyl pyrophosphate synthase</fullName>
    </alternativeName>
</protein>
<dbReference type="PANTHER" id="PTHR10210:SF41">
    <property type="entry name" value="RIBOSE-PHOSPHATE PYROPHOSPHOKINASE 1, CHLOROPLASTIC"/>
    <property type="match status" value="1"/>
</dbReference>
<dbReference type="Pfam" id="PF13793">
    <property type="entry name" value="Pribosyltran_N"/>
    <property type="match status" value="1"/>
</dbReference>
<keyword evidence="18" id="KW-1185">Reference proteome</keyword>
<evidence type="ECO:0000256" key="2">
    <source>
        <dbReference type="ARBA" id="ARBA00004996"/>
    </source>
</evidence>
<keyword evidence="10" id="KW-0460">Magnesium</keyword>
<dbReference type="Gene3D" id="3.40.50.2020">
    <property type="match status" value="2"/>
</dbReference>
<keyword evidence="6" id="KW-0545">Nucleotide biosynthesis</keyword>
<evidence type="ECO:0000256" key="12">
    <source>
        <dbReference type="ARBA" id="ARBA00049535"/>
    </source>
</evidence>
<keyword evidence="5" id="KW-0479">Metal-binding</keyword>
<evidence type="ECO:0000256" key="7">
    <source>
        <dbReference type="ARBA" id="ARBA00022741"/>
    </source>
</evidence>
<dbReference type="GO" id="GO:0000287">
    <property type="term" value="F:magnesium ion binding"/>
    <property type="evidence" value="ECO:0007669"/>
    <property type="project" value="InterPro"/>
</dbReference>
<evidence type="ECO:0000256" key="3">
    <source>
        <dbReference type="ARBA" id="ARBA00013247"/>
    </source>
</evidence>
<evidence type="ECO:0000256" key="9">
    <source>
        <dbReference type="ARBA" id="ARBA00022840"/>
    </source>
</evidence>
<comment type="similarity">
    <text evidence="14">Belongs to the ribose-phosphate pyrophosphokinase family. Class I subfamily.</text>
</comment>
<sequence>MASLNTVKIFSGTQSTYLAEKIARQYGKDLGGYTLRRFSDGELSPSFEESVRGCDVFLIQSTNPPADNLMELLLMVDAARRASAHYVTVVIPYFGYARQDRKDKPRVAIAAKMVANMLAAAGADRLMTIDLHAGQIQGFFDFPVDHLEGASVFVPYIQSLNLDNLLVASPDVGGAARARAFAKHFNADIVLCDKHRKRANEIASMQVIGDVEGANVVLIDDLIDTGGTMCKAAEIILEKGAKSVRAISTHPVMSGKAHENITNSVLEELVVSDTLPLRQPNPKVRVLTVADLFAKAIGRIRDHESISSLFIKY</sequence>